<dbReference type="AlphaFoldDB" id="A0A193GF60"/>
<dbReference type="SMART" id="SM00464">
    <property type="entry name" value="LON"/>
    <property type="match status" value="1"/>
</dbReference>
<dbReference type="InterPro" id="IPR046336">
    <property type="entry name" value="Lon_prtase_N_sf"/>
</dbReference>
<protein>
    <submittedName>
        <fullName evidence="2">Peptidase S16</fullName>
    </submittedName>
</protein>
<dbReference type="InterPro" id="IPR003111">
    <property type="entry name" value="Lon_prtase_N"/>
</dbReference>
<dbReference type="PANTHER" id="PTHR46732">
    <property type="entry name" value="ATP-DEPENDENT PROTEASE LA (LON) DOMAIN PROTEIN"/>
    <property type="match status" value="1"/>
</dbReference>
<dbReference type="OrthoDB" id="8558970at2"/>
<dbReference type="STRING" id="463014.BAU07_17620"/>
<evidence type="ECO:0000313" key="2">
    <source>
        <dbReference type="EMBL" id="ANN78692.1"/>
    </source>
</evidence>
<gene>
    <name evidence="2" type="ORF">BAU07_17620</name>
</gene>
<dbReference type="SUPFAM" id="SSF88697">
    <property type="entry name" value="PUA domain-like"/>
    <property type="match status" value="1"/>
</dbReference>
<name>A0A193GF60_9BORD</name>
<sequence length="204" mass="22102">MATIPLFPLGNALFPDGVMHLRVFEIRYLDMIAKCVAEGSSFGIVPLLAGREVRTPEGKETLAGAGTLAGIVESVSPMPGLLQVVCAGTSRFRLLSASQGKFGLWTGEIELLDDDPVHEIPPPLQRSANALGAVIADLQRRATPPALMPLAPPFRLDESGWVANRWGEILPIAMQVKQELLLVVDPTERLARVQVLLQERDLLP</sequence>
<evidence type="ECO:0000259" key="1">
    <source>
        <dbReference type="PROSITE" id="PS51787"/>
    </source>
</evidence>
<dbReference type="PANTHER" id="PTHR46732:SF8">
    <property type="entry name" value="ATP-DEPENDENT PROTEASE LA (LON) DOMAIN PROTEIN"/>
    <property type="match status" value="1"/>
</dbReference>
<dbReference type="Gene3D" id="1.10.4060.10">
    <property type="entry name" value="BPP1347 like domain"/>
    <property type="match status" value="1"/>
</dbReference>
<proteinExistence type="predicted"/>
<dbReference type="RefSeq" id="WP_066660174.1">
    <property type="nucleotide sequence ID" value="NZ_CBCSCL010000004.1"/>
</dbReference>
<evidence type="ECO:0000313" key="3">
    <source>
        <dbReference type="Proteomes" id="UP000091926"/>
    </source>
</evidence>
<dbReference type="Pfam" id="PF02190">
    <property type="entry name" value="LON_substr_bdg"/>
    <property type="match status" value="1"/>
</dbReference>
<dbReference type="Gene3D" id="2.30.130.40">
    <property type="entry name" value="LON domain-like"/>
    <property type="match status" value="1"/>
</dbReference>
<dbReference type="EMBL" id="CP016172">
    <property type="protein sequence ID" value="ANN78692.1"/>
    <property type="molecule type" value="Genomic_DNA"/>
</dbReference>
<accession>A0A193GF60</accession>
<keyword evidence="3" id="KW-1185">Reference proteome</keyword>
<feature type="domain" description="Lon N-terminal" evidence="1">
    <location>
        <begin position="1"/>
        <end position="201"/>
    </location>
</feature>
<organism evidence="2 3">
    <name type="scientific">Bordetella flabilis</name>
    <dbReference type="NCBI Taxonomy" id="463014"/>
    <lineage>
        <taxon>Bacteria</taxon>
        <taxon>Pseudomonadati</taxon>
        <taxon>Pseudomonadota</taxon>
        <taxon>Betaproteobacteria</taxon>
        <taxon>Burkholderiales</taxon>
        <taxon>Alcaligenaceae</taxon>
        <taxon>Bordetella</taxon>
    </lineage>
</organism>
<dbReference type="PROSITE" id="PS51787">
    <property type="entry name" value="LON_N"/>
    <property type="match status" value="1"/>
</dbReference>
<dbReference type="Proteomes" id="UP000091926">
    <property type="component" value="Chromosome"/>
</dbReference>
<dbReference type="InterPro" id="IPR015947">
    <property type="entry name" value="PUA-like_sf"/>
</dbReference>
<reference evidence="2 3" key="1">
    <citation type="submission" date="2016-06" db="EMBL/GenBank/DDBJ databases">
        <title>Complete genome sequences of Bordetella bronchialis and Bordetella flabilis.</title>
        <authorList>
            <person name="LiPuma J.J."/>
            <person name="Spilker T."/>
        </authorList>
    </citation>
    <scope>NUCLEOTIDE SEQUENCE [LARGE SCALE GENOMIC DNA]</scope>
    <source>
        <strain evidence="2 3">AU10664</strain>
    </source>
</reference>
<dbReference type="KEGG" id="bfz:BAU07_17620"/>